<evidence type="ECO:0000256" key="1">
    <source>
        <dbReference type="SAM" id="SignalP"/>
    </source>
</evidence>
<dbReference type="AlphaFoldDB" id="I1YH82"/>
<dbReference type="STRING" id="754477.Q7C_1120"/>
<dbReference type="InterPro" id="IPR038507">
    <property type="entry name" value="YcnI-like_sf"/>
</dbReference>
<evidence type="ECO:0000313" key="4">
    <source>
        <dbReference type="Proteomes" id="UP000009145"/>
    </source>
</evidence>
<organism evidence="3 4">
    <name type="scientific">Methylophaga frappieri (strain ATCC BAA-2434 / DSM 25690 / JAM7)</name>
    <dbReference type="NCBI Taxonomy" id="754477"/>
    <lineage>
        <taxon>Bacteria</taxon>
        <taxon>Pseudomonadati</taxon>
        <taxon>Pseudomonadota</taxon>
        <taxon>Gammaproteobacteria</taxon>
        <taxon>Thiotrichales</taxon>
        <taxon>Piscirickettsiaceae</taxon>
        <taxon>Methylophaga</taxon>
    </lineage>
</organism>
<dbReference type="EMBL" id="CP003380">
    <property type="protein sequence ID" value="AFJ02275.1"/>
    <property type="molecule type" value="Genomic_DNA"/>
</dbReference>
<proteinExistence type="predicted"/>
<keyword evidence="4" id="KW-1185">Reference proteome</keyword>
<feature type="domain" description="YncI copper-binding" evidence="2">
    <location>
        <begin position="19"/>
        <end position="158"/>
    </location>
</feature>
<evidence type="ECO:0000313" key="3">
    <source>
        <dbReference type="EMBL" id="AFJ02275.1"/>
    </source>
</evidence>
<dbReference type="eggNOG" id="COG4549">
    <property type="taxonomic scope" value="Bacteria"/>
</dbReference>
<name>I1YH82_METFJ</name>
<feature type="chain" id="PRO_5003653978" evidence="1">
    <location>
        <begin position="19"/>
        <end position="182"/>
    </location>
</feature>
<dbReference type="InterPro" id="IPR012533">
    <property type="entry name" value="YcnI-copper_dom"/>
</dbReference>
<dbReference type="CDD" id="cd08545">
    <property type="entry name" value="YcnI_like"/>
    <property type="match status" value="1"/>
</dbReference>
<keyword evidence="1" id="KW-0732">Signal</keyword>
<dbReference type="PATRIC" id="fig|754477.3.peg.1100"/>
<dbReference type="RefSeq" id="WP_014703695.1">
    <property type="nucleotide sequence ID" value="NC_017856.1"/>
</dbReference>
<dbReference type="KEGG" id="mec:Q7C_1120"/>
<dbReference type="HOGENOM" id="CLU_087540_1_1_6"/>
<accession>I1YH82</accession>
<dbReference type="Proteomes" id="UP000009145">
    <property type="component" value="Chromosome"/>
</dbReference>
<dbReference type="Pfam" id="PF07987">
    <property type="entry name" value="DUF1775"/>
    <property type="match status" value="1"/>
</dbReference>
<protein>
    <submittedName>
        <fullName evidence="3">Nuclear export factor GLE1</fullName>
    </submittedName>
</protein>
<feature type="signal peptide" evidence="1">
    <location>
        <begin position="1"/>
        <end position="18"/>
    </location>
</feature>
<gene>
    <name evidence="3" type="ordered locus">Q7C_1120</name>
</gene>
<dbReference type="Gene3D" id="2.60.40.2230">
    <property type="entry name" value="Uncharacterised protein YcnI-like PF07987, DUF1775"/>
    <property type="match status" value="1"/>
</dbReference>
<sequence length="182" mass="20081" precursor="true">MIRQGLLGLMLMPGLAQAHAVISPQQAESGQYFKGVMTIGHGCDGSATTKVTITIPPGFRGAKPMPKAGWQIDVVKYPLAMPYESHGKTVTNDVHKITWYGNELKDEHFDEFEFIGLVAVGATSKLYFPVHQQCVLGELQWNQTPEQQPESEKHKNAKLQSSTLNYPAPLVTVIDGQGHHHH</sequence>
<evidence type="ECO:0000259" key="2">
    <source>
        <dbReference type="Pfam" id="PF07987"/>
    </source>
</evidence>
<dbReference type="OrthoDB" id="9796962at2"/>
<reference evidence="3 4" key="1">
    <citation type="journal article" date="2012" name="J. Bacteriol.">
        <title>Complete genome sequences of Methylophaga sp. strain JAM1 and Methylophaga sp. strain JAM7.</title>
        <authorList>
            <person name="Villeneuve C."/>
            <person name="Martineau C."/>
            <person name="Mauffrey F."/>
            <person name="Villemur R."/>
        </authorList>
    </citation>
    <scope>NUCLEOTIDE SEQUENCE [LARGE SCALE GENOMIC DNA]</scope>
    <source>
        <strain evidence="3 4">JAM7</strain>
    </source>
</reference>